<reference evidence="1" key="1">
    <citation type="journal article" date="2015" name="Nature">
        <title>Complex archaea that bridge the gap between prokaryotes and eukaryotes.</title>
        <authorList>
            <person name="Spang A."/>
            <person name="Saw J.H."/>
            <person name="Jorgensen S.L."/>
            <person name="Zaremba-Niedzwiedzka K."/>
            <person name="Martijn J."/>
            <person name="Lind A.E."/>
            <person name="van Eijk R."/>
            <person name="Schleper C."/>
            <person name="Guy L."/>
            <person name="Ettema T.J."/>
        </authorList>
    </citation>
    <scope>NUCLEOTIDE SEQUENCE</scope>
</reference>
<accession>A0A0F9IHN1</accession>
<comment type="caution">
    <text evidence="1">The sequence shown here is derived from an EMBL/GenBank/DDBJ whole genome shotgun (WGS) entry which is preliminary data.</text>
</comment>
<gene>
    <name evidence="1" type="ORF">LCGC14_1656750</name>
</gene>
<name>A0A0F9IHN1_9ZZZZ</name>
<protein>
    <submittedName>
        <fullName evidence="1">Uncharacterized protein</fullName>
    </submittedName>
</protein>
<proteinExistence type="predicted"/>
<sequence length="161" mass="18317">MSDLKIGDLVVHKRYGVRMCVERLEEKPVDKPGEAHGSSGHSVLCSWFNCHNPYREYFQPGDLEPATSHDPPKHDLLKYAPSVEQLVAAFPQLEKVTPDTLESWTLTAHRLAPTVMHDINVLGCWLMTHAFRGLPLGPVELTKLVEIETMRRELGYQYTPR</sequence>
<organism evidence="1">
    <name type="scientific">marine sediment metagenome</name>
    <dbReference type="NCBI Taxonomy" id="412755"/>
    <lineage>
        <taxon>unclassified sequences</taxon>
        <taxon>metagenomes</taxon>
        <taxon>ecological metagenomes</taxon>
    </lineage>
</organism>
<evidence type="ECO:0000313" key="1">
    <source>
        <dbReference type="EMBL" id="KKM19329.1"/>
    </source>
</evidence>
<dbReference type="EMBL" id="LAZR01014014">
    <property type="protein sequence ID" value="KKM19329.1"/>
    <property type="molecule type" value="Genomic_DNA"/>
</dbReference>
<dbReference type="AlphaFoldDB" id="A0A0F9IHN1"/>